<dbReference type="PANTHER" id="PTHR37807:SF3">
    <property type="entry name" value="OS07G0160300 PROTEIN"/>
    <property type="match status" value="1"/>
</dbReference>
<protein>
    <recommendedName>
        <fullName evidence="3">Kinase</fullName>
    </recommendedName>
</protein>
<dbReference type="InterPro" id="IPR027417">
    <property type="entry name" value="P-loop_NTPase"/>
</dbReference>
<reference evidence="1 2" key="1">
    <citation type="submission" date="2016-11" db="EMBL/GenBank/DDBJ databases">
        <title>Trade-off between light-utilization and light-protection in marine flavobacteria.</title>
        <authorList>
            <person name="Kumagai Y."/>
        </authorList>
    </citation>
    <scope>NUCLEOTIDE SEQUENCE [LARGE SCALE GENOMIC DNA]</scope>
    <source>
        <strain evidence="1 2">NBRC 107125</strain>
    </source>
</reference>
<dbReference type="SUPFAM" id="SSF52540">
    <property type="entry name" value="P-loop containing nucleoside triphosphate hydrolases"/>
    <property type="match status" value="1"/>
</dbReference>
<dbReference type="Gene3D" id="3.40.50.300">
    <property type="entry name" value="P-loop containing nucleotide triphosphate hydrolases"/>
    <property type="match status" value="1"/>
</dbReference>
<keyword evidence="2" id="KW-1185">Reference proteome</keyword>
<dbReference type="PANTHER" id="PTHR37807">
    <property type="entry name" value="OS07G0160300 PROTEIN"/>
    <property type="match status" value="1"/>
</dbReference>
<evidence type="ECO:0000313" key="2">
    <source>
        <dbReference type="Proteomes" id="UP000193450"/>
    </source>
</evidence>
<name>A0A1X9NDQ8_9GAMM</name>
<evidence type="ECO:0008006" key="3">
    <source>
        <dbReference type="Google" id="ProtNLM"/>
    </source>
</evidence>
<evidence type="ECO:0000313" key="1">
    <source>
        <dbReference type="EMBL" id="ARN74025.1"/>
    </source>
</evidence>
<dbReference type="KEGG" id="osg:BST96_07775"/>
<dbReference type="AlphaFoldDB" id="A0A1X9NDQ8"/>
<dbReference type="RefSeq" id="WP_085758156.1">
    <property type="nucleotide sequence ID" value="NZ_CP019343.1"/>
</dbReference>
<dbReference type="STRING" id="716816.BST96_07775"/>
<gene>
    <name evidence="1" type="ORF">BST96_07775</name>
</gene>
<sequence length="168" mass="19098">MAANIVIIGGIPGTGKTTLATLLSKKIRAAYFNKDNIEAAVLRSGISNRDNLNGVGYKIMSELALSEIHHGRSVILDCIASSERVLRFWPNLVNQRIKYIECICSDDTLHRMRIDTRVREIEGWYELKWNDIQNIKKAYQPFSESRLILDSVDSVEDNLTKALAYIRE</sequence>
<dbReference type="Proteomes" id="UP000193450">
    <property type="component" value="Chromosome"/>
</dbReference>
<accession>A0A1X9NDQ8</accession>
<dbReference type="Pfam" id="PF13671">
    <property type="entry name" value="AAA_33"/>
    <property type="match status" value="1"/>
</dbReference>
<proteinExistence type="predicted"/>
<dbReference type="OrthoDB" id="3819922at2"/>
<organism evidence="1 2">
    <name type="scientific">Oceanicoccus sagamiensis</name>
    <dbReference type="NCBI Taxonomy" id="716816"/>
    <lineage>
        <taxon>Bacteria</taxon>
        <taxon>Pseudomonadati</taxon>
        <taxon>Pseudomonadota</taxon>
        <taxon>Gammaproteobacteria</taxon>
        <taxon>Cellvibrionales</taxon>
        <taxon>Spongiibacteraceae</taxon>
        <taxon>Oceanicoccus</taxon>
    </lineage>
</organism>
<dbReference type="EMBL" id="CP019343">
    <property type="protein sequence ID" value="ARN74025.1"/>
    <property type="molecule type" value="Genomic_DNA"/>
</dbReference>